<dbReference type="STRING" id="77020.A0A0M9VQW3"/>
<dbReference type="PROSITE" id="PS50235">
    <property type="entry name" value="USP_3"/>
    <property type="match status" value="1"/>
</dbReference>
<feature type="compositionally biased region" description="Polar residues" evidence="6">
    <location>
        <begin position="471"/>
        <end position="488"/>
    </location>
</feature>
<evidence type="ECO:0000256" key="1">
    <source>
        <dbReference type="ARBA" id="ARBA00000707"/>
    </source>
</evidence>
<keyword evidence="4" id="KW-0645">Protease</keyword>
<dbReference type="InterPro" id="IPR050164">
    <property type="entry name" value="Peptidase_C19"/>
</dbReference>
<dbReference type="InterPro" id="IPR038765">
    <property type="entry name" value="Papain-like_cys_pep_sf"/>
</dbReference>
<dbReference type="GO" id="GO:0006508">
    <property type="term" value="P:proteolysis"/>
    <property type="evidence" value="ECO:0007669"/>
    <property type="project" value="UniProtKB-KW"/>
</dbReference>
<feature type="region of interest" description="Disordered" evidence="6">
    <location>
        <begin position="292"/>
        <end position="322"/>
    </location>
</feature>
<dbReference type="VEuPathDB" id="FungiDB:Malapachy_3042"/>
<keyword evidence="9" id="KW-1185">Reference proteome</keyword>
<comment type="catalytic activity">
    <reaction evidence="1">
        <text>Thiol-dependent hydrolysis of ester, thioester, amide, peptide and isopeptide bonds formed by the C-terminal Gly of ubiquitin (a 76-residue protein attached to proteins as an intracellular targeting signal).</text>
        <dbReference type="EC" id="3.4.19.12"/>
    </reaction>
</comment>
<dbReference type="OrthoDB" id="27652at2759"/>
<dbReference type="EC" id="3.4.19.12" evidence="3"/>
<sequence length="519" mass="56517">MTNPDKATIRQPVTTRKGLSPAIVLKDVDQNVIKSFLDTLQRSSDMFDSRMHHDAHEFLNVVLNHVGEDLIRRSSPDKQTGGNGKDTDATYVHRLFQGVLTNETRCLSCETISNRDEQFLDLSINVSPHTSVTSCLRQFSESEMLSGRNKFFCDACSSLQEAEKRMKIKYAPDVLALHLKRFKWDERKQAYVKHACRVVFPMDLRLFNTTDEAEDPDKLYELFAIVVHIGSGSHQGHYVSIIKIGEQWALFDDESVEFISESDIGKYYGDVPEIGSAYVLFYQAADLKKRGMQPMKTPSPKAMRQGDQNTAFSRTPTSPTSTMSAIALSPPAMSTSVSPPSQGSIAPPTSTVVTPFRGEAGTSIALPKDASVLPSLPTTSAPPIMPTPTVPASPSTQASSGILMVDAPSPTSPKIITIPNAQMGAAPVSQEAVQPIPITTGTAPMETNKTMTTSVPAQPISIVSAHDTMPVSPSKSSASTPYEPSSLSPIKETSGIPIRSGKEDVGRKTWRSRFSRILS</sequence>
<evidence type="ECO:0000256" key="5">
    <source>
        <dbReference type="ARBA" id="ARBA00022801"/>
    </source>
</evidence>
<keyword evidence="5" id="KW-0378">Hydrolase</keyword>
<feature type="compositionally biased region" description="Basic residues" evidence="6">
    <location>
        <begin position="508"/>
        <end position="519"/>
    </location>
</feature>
<dbReference type="SUPFAM" id="SSF54001">
    <property type="entry name" value="Cysteine proteinases"/>
    <property type="match status" value="1"/>
</dbReference>
<dbReference type="GeneID" id="28729397"/>
<evidence type="ECO:0000313" key="8">
    <source>
        <dbReference type="EMBL" id="KOS15992.1"/>
    </source>
</evidence>
<feature type="domain" description="USP" evidence="7">
    <location>
        <begin position="1"/>
        <end position="285"/>
    </location>
</feature>
<evidence type="ECO:0000259" key="7">
    <source>
        <dbReference type="PROSITE" id="PS50235"/>
    </source>
</evidence>
<dbReference type="InterPro" id="IPR018200">
    <property type="entry name" value="USP_CS"/>
</dbReference>
<dbReference type="PROSITE" id="PS00973">
    <property type="entry name" value="USP_2"/>
    <property type="match status" value="1"/>
</dbReference>
<protein>
    <recommendedName>
        <fullName evidence="3">ubiquitinyl hydrolase 1</fullName>
        <ecNumber evidence="3">3.4.19.12</ecNumber>
    </recommendedName>
</protein>
<dbReference type="PANTHER" id="PTHR24006">
    <property type="entry name" value="UBIQUITIN CARBOXYL-TERMINAL HYDROLASE"/>
    <property type="match status" value="1"/>
</dbReference>
<dbReference type="GO" id="GO:0005634">
    <property type="term" value="C:nucleus"/>
    <property type="evidence" value="ECO:0007669"/>
    <property type="project" value="TreeGrafter"/>
</dbReference>
<dbReference type="Proteomes" id="UP000037751">
    <property type="component" value="Unassembled WGS sequence"/>
</dbReference>
<evidence type="ECO:0000256" key="6">
    <source>
        <dbReference type="SAM" id="MobiDB-lite"/>
    </source>
</evidence>
<dbReference type="InterPro" id="IPR001394">
    <property type="entry name" value="Peptidase_C19_UCH"/>
</dbReference>
<feature type="compositionally biased region" description="Low complexity" evidence="6">
    <location>
        <begin position="313"/>
        <end position="322"/>
    </location>
</feature>
<dbReference type="RefSeq" id="XP_017993624.1">
    <property type="nucleotide sequence ID" value="XM_018137521.1"/>
</dbReference>
<organism evidence="8 9">
    <name type="scientific">Malassezia pachydermatis</name>
    <dbReference type="NCBI Taxonomy" id="77020"/>
    <lineage>
        <taxon>Eukaryota</taxon>
        <taxon>Fungi</taxon>
        <taxon>Dikarya</taxon>
        <taxon>Basidiomycota</taxon>
        <taxon>Ustilaginomycotina</taxon>
        <taxon>Malasseziomycetes</taxon>
        <taxon>Malasseziales</taxon>
        <taxon>Malasseziaceae</taxon>
        <taxon>Malassezia</taxon>
    </lineage>
</organism>
<dbReference type="AlphaFoldDB" id="A0A0M9VQW3"/>
<dbReference type="Gene3D" id="3.90.70.10">
    <property type="entry name" value="Cysteine proteinases"/>
    <property type="match status" value="1"/>
</dbReference>
<accession>A0A0M9VQW3</accession>
<dbReference type="GO" id="GO:0016579">
    <property type="term" value="P:protein deubiquitination"/>
    <property type="evidence" value="ECO:0007669"/>
    <property type="project" value="InterPro"/>
</dbReference>
<evidence type="ECO:0000256" key="2">
    <source>
        <dbReference type="ARBA" id="ARBA00009085"/>
    </source>
</evidence>
<reference evidence="8 9" key="1">
    <citation type="submission" date="2015-07" db="EMBL/GenBank/DDBJ databases">
        <title>Draft Genome Sequence of Malassezia furfur CBS1878 and Malassezia pachydermatis CBS1879.</title>
        <authorList>
            <person name="Triana S."/>
            <person name="Ohm R."/>
            <person name="Gonzalez A."/>
            <person name="DeCock H."/>
            <person name="Restrepo S."/>
            <person name="Celis A."/>
        </authorList>
    </citation>
    <scope>NUCLEOTIDE SEQUENCE [LARGE SCALE GENOMIC DNA]</scope>
    <source>
        <strain evidence="8 9">CBS 1879</strain>
    </source>
</reference>
<gene>
    <name evidence="8" type="ORF">Malapachy_3042</name>
</gene>
<evidence type="ECO:0000313" key="9">
    <source>
        <dbReference type="Proteomes" id="UP000037751"/>
    </source>
</evidence>
<comment type="caution">
    <text evidence="8">The sequence shown here is derived from an EMBL/GenBank/DDBJ whole genome shotgun (WGS) entry which is preliminary data.</text>
</comment>
<proteinExistence type="inferred from homology"/>
<name>A0A0M9VQW3_9BASI</name>
<evidence type="ECO:0000256" key="4">
    <source>
        <dbReference type="ARBA" id="ARBA00022670"/>
    </source>
</evidence>
<dbReference type="GO" id="GO:0005829">
    <property type="term" value="C:cytosol"/>
    <property type="evidence" value="ECO:0007669"/>
    <property type="project" value="TreeGrafter"/>
</dbReference>
<dbReference type="InterPro" id="IPR028889">
    <property type="entry name" value="USP"/>
</dbReference>
<dbReference type="Pfam" id="PF00443">
    <property type="entry name" value="UCH"/>
    <property type="match status" value="1"/>
</dbReference>
<comment type="similarity">
    <text evidence="2">Belongs to the peptidase C19 family.</text>
</comment>
<dbReference type="GO" id="GO:0004843">
    <property type="term" value="F:cysteine-type deubiquitinase activity"/>
    <property type="evidence" value="ECO:0007669"/>
    <property type="project" value="UniProtKB-EC"/>
</dbReference>
<evidence type="ECO:0000256" key="3">
    <source>
        <dbReference type="ARBA" id="ARBA00012759"/>
    </source>
</evidence>
<feature type="region of interest" description="Disordered" evidence="6">
    <location>
        <begin position="467"/>
        <end position="519"/>
    </location>
</feature>
<dbReference type="EMBL" id="LGAV01000001">
    <property type="protein sequence ID" value="KOS15992.1"/>
    <property type="molecule type" value="Genomic_DNA"/>
</dbReference>
<dbReference type="PANTHER" id="PTHR24006:SF733">
    <property type="entry name" value="RE52890P"/>
    <property type="match status" value="1"/>
</dbReference>